<dbReference type="SUPFAM" id="SSF46689">
    <property type="entry name" value="Homeodomain-like"/>
    <property type="match status" value="1"/>
</dbReference>
<evidence type="ECO:0000256" key="2">
    <source>
        <dbReference type="ARBA" id="ARBA00023125"/>
    </source>
</evidence>
<dbReference type="AlphaFoldDB" id="A0A7C9MDS3"/>
<keyword evidence="2" id="KW-0238">DNA-binding</keyword>
<organism evidence="5 6">
    <name type="scientific">Kangsaoukella pontilimi</name>
    <dbReference type="NCBI Taxonomy" id="2691042"/>
    <lineage>
        <taxon>Bacteria</taxon>
        <taxon>Pseudomonadati</taxon>
        <taxon>Pseudomonadota</taxon>
        <taxon>Alphaproteobacteria</taxon>
        <taxon>Rhodobacterales</taxon>
        <taxon>Paracoccaceae</taxon>
        <taxon>Kangsaoukella</taxon>
    </lineage>
</organism>
<gene>
    <name evidence="5" type="ORF">GQ651_08330</name>
</gene>
<keyword evidence="1" id="KW-0805">Transcription regulation</keyword>
<dbReference type="RefSeq" id="WP_160763703.1">
    <property type="nucleotide sequence ID" value="NZ_WUPT01000001.1"/>
</dbReference>
<name>A0A7C9MDS3_9RHOB</name>
<proteinExistence type="predicted"/>
<dbReference type="SMART" id="SM00342">
    <property type="entry name" value="HTH_ARAC"/>
    <property type="match status" value="1"/>
</dbReference>
<accession>A0A7C9MDS3</accession>
<evidence type="ECO:0000256" key="3">
    <source>
        <dbReference type="ARBA" id="ARBA00023163"/>
    </source>
</evidence>
<dbReference type="Pfam" id="PF12833">
    <property type="entry name" value="HTH_18"/>
    <property type="match status" value="1"/>
</dbReference>
<protein>
    <submittedName>
        <fullName evidence="5">Helix-turn-helix domain-containing protein</fullName>
    </submittedName>
</protein>
<sequence>MERERPYLDPNLALERLARQVRVPAKALSVTINRATGENVSRYVKAARIAHAQALLLAGETVTEAMLSAGFNTKSNFNREFLRVTGASPSDWLHEARRGA</sequence>
<evidence type="ECO:0000259" key="4">
    <source>
        <dbReference type="PROSITE" id="PS01124"/>
    </source>
</evidence>
<keyword evidence="3" id="KW-0804">Transcription</keyword>
<dbReference type="PANTHER" id="PTHR43280:SF29">
    <property type="entry name" value="ARAC-FAMILY TRANSCRIPTIONAL REGULATOR"/>
    <property type="match status" value="1"/>
</dbReference>
<dbReference type="Gene3D" id="1.10.10.60">
    <property type="entry name" value="Homeodomain-like"/>
    <property type="match status" value="1"/>
</dbReference>
<reference evidence="5 6" key="2">
    <citation type="submission" date="2020-03" db="EMBL/GenBank/DDBJ databases">
        <title>Kangsaoukella pontilimi gen. nov., sp. nov., a new member of the family Rhodobacteraceae isolated from a tidal mudflat.</title>
        <authorList>
            <person name="Kim I.S."/>
        </authorList>
    </citation>
    <scope>NUCLEOTIDE SEQUENCE [LARGE SCALE GENOMIC DNA]</scope>
    <source>
        <strain evidence="5 6">GH1-50</strain>
    </source>
</reference>
<dbReference type="InterPro" id="IPR009057">
    <property type="entry name" value="Homeodomain-like_sf"/>
</dbReference>
<evidence type="ECO:0000313" key="5">
    <source>
        <dbReference type="EMBL" id="MXQ07852.1"/>
    </source>
</evidence>
<feature type="domain" description="HTH araC/xylS-type" evidence="4">
    <location>
        <begin position="1"/>
        <end position="95"/>
    </location>
</feature>
<evidence type="ECO:0000256" key="1">
    <source>
        <dbReference type="ARBA" id="ARBA00023015"/>
    </source>
</evidence>
<dbReference type="Proteomes" id="UP000480350">
    <property type="component" value="Unassembled WGS sequence"/>
</dbReference>
<comment type="caution">
    <text evidence="5">The sequence shown here is derived from an EMBL/GenBank/DDBJ whole genome shotgun (WGS) entry which is preliminary data.</text>
</comment>
<dbReference type="InterPro" id="IPR018060">
    <property type="entry name" value="HTH_AraC"/>
</dbReference>
<keyword evidence="6" id="KW-1185">Reference proteome</keyword>
<evidence type="ECO:0000313" key="6">
    <source>
        <dbReference type="Proteomes" id="UP000480350"/>
    </source>
</evidence>
<dbReference type="PROSITE" id="PS01124">
    <property type="entry name" value="HTH_ARAC_FAMILY_2"/>
    <property type="match status" value="1"/>
</dbReference>
<dbReference type="GO" id="GO:0003700">
    <property type="term" value="F:DNA-binding transcription factor activity"/>
    <property type="evidence" value="ECO:0007669"/>
    <property type="project" value="InterPro"/>
</dbReference>
<dbReference type="EMBL" id="WUPT01000001">
    <property type="protein sequence ID" value="MXQ07852.1"/>
    <property type="molecule type" value="Genomic_DNA"/>
</dbReference>
<dbReference type="GO" id="GO:0043565">
    <property type="term" value="F:sequence-specific DNA binding"/>
    <property type="evidence" value="ECO:0007669"/>
    <property type="project" value="InterPro"/>
</dbReference>
<reference evidence="5 6" key="1">
    <citation type="submission" date="2019-12" db="EMBL/GenBank/DDBJ databases">
        <authorList>
            <person name="Lee S.D."/>
        </authorList>
    </citation>
    <scope>NUCLEOTIDE SEQUENCE [LARGE SCALE GENOMIC DNA]</scope>
    <source>
        <strain evidence="5 6">GH1-50</strain>
    </source>
</reference>
<dbReference type="PANTHER" id="PTHR43280">
    <property type="entry name" value="ARAC-FAMILY TRANSCRIPTIONAL REGULATOR"/>
    <property type="match status" value="1"/>
</dbReference>